<reference evidence="2 3" key="1">
    <citation type="submission" date="2016-08" db="EMBL/GenBank/DDBJ databases">
        <authorList>
            <person name="Seilhamer J.J."/>
        </authorList>
    </citation>
    <scope>NUCLEOTIDE SEQUENCE [LARGE SCALE GENOMIC DNA]</scope>
    <source>
        <strain evidence="2 3">A37T2</strain>
    </source>
</reference>
<proteinExistence type="predicted"/>
<keyword evidence="1" id="KW-0472">Membrane</keyword>
<accession>A0A1C4CGK9</accession>
<dbReference type="EMBL" id="FMAR01000004">
    <property type="protein sequence ID" value="SCC18287.1"/>
    <property type="molecule type" value="Genomic_DNA"/>
</dbReference>
<keyword evidence="3" id="KW-1185">Reference proteome</keyword>
<dbReference type="Proteomes" id="UP000242818">
    <property type="component" value="Unassembled WGS sequence"/>
</dbReference>
<keyword evidence="1" id="KW-0812">Transmembrane</keyword>
<evidence type="ECO:0000256" key="1">
    <source>
        <dbReference type="SAM" id="Phobius"/>
    </source>
</evidence>
<gene>
    <name evidence="2" type="ORF">GA0116948_104117</name>
</gene>
<name>A0A1C4CGK9_9BACT</name>
<keyword evidence="1" id="KW-1133">Transmembrane helix</keyword>
<dbReference type="AlphaFoldDB" id="A0A1C4CGK9"/>
<evidence type="ECO:0000313" key="2">
    <source>
        <dbReference type="EMBL" id="SCC18287.1"/>
    </source>
</evidence>
<sequence>MKTYIKSAVSEELYLYGIWRVLCVLCIFGALCFFYFNILV</sequence>
<evidence type="ECO:0000313" key="3">
    <source>
        <dbReference type="Proteomes" id="UP000242818"/>
    </source>
</evidence>
<feature type="transmembrane region" description="Helical" evidence="1">
    <location>
        <begin position="13"/>
        <end position="36"/>
    </location>
</feature>
<protein>
    <submittedName>
        <fullName evidence="2">Uncharacterized protein</fullName>
    </submittedName>
</protein>
<organism evidence="2 3">
    <name type="scientific">Chitinophaga costaii</name>
    <dbReference type="NCBI Taxonomy" id="1335309"/>
    <lineage>
        <taxon>Bacteria</taxon>
        <taxon>Pseudomonadati</taxon>
        <taxon>Bacteroidota</taxon>
        <taxon>Chitinophagia</taxon>
        <taxon>Chitinophagales</taxon>
        <taxon>Chitinophagaceae</taxon>
        <taxon>Chitinophaga</taxon>
    </lineage>
</organism>